<dbReference type="Gene3D" id="3.30.750.24">
    <property type="entry name" value="STAS domain"/>
    <property type="match status" value="1"/>
</dbReference>
<proteinExistence type="predicted"/>
<evidence type="ECO:0008006" key="6">
    <source>
        <dbReference type="Google" id="ProtNLM"/>
    </source>
</evidence>
<keyword evidence="5" id="KW-1185">Reference proteome</keyword>
<dbReference type="InterPro" id="IPR036388">
    <property type="entry name" value="WH-like_DNA-bd_sf"/>
</dbReference>
<dbReference type="SUPFAM" id="SSF52172">
    <property type="entry name" value="CheY-like"/>
    <property type="match status" value="1"/>
</dbReference>
<dbReference type="EMBL" id="CP022310">
    <property type="protein sequence ID" value="QDI71217.1"/>
    <property type="molecule type" value="Genomic_DNA"/>
</dbReference>
<dbReference type="SMART" id="SM01012">
    <property type="entry name" value="ANTAR"/>
    <property type="match status" value="1"/>
</dbReference>
<name>A0A514JUZ9_9ACTN</name>
<evidence type="ECO:0000256" key="1">
    <source>
        <dbReference type="SAM" id="MobiDB-lite"/>
    </source>
</evidence>
<evidence type="ECO:0000259" key="3">
    <source>
        <dbReference type="PROSITE" id="PS50921"/>
    </source>
</evidence>
<dbReference type="CDD" id="cd07043">
    <property type="entry name" value="STAS_anti-anti-sigma_factors"/>
    <property type="match status" value="1"/>
</dbReference>
<dbReference type="PROSITE" id="PS50921">
    <property type="entry name" value="ANTAR"/>
    <property type="match status" value="1"/>
</dbReference>
<feature type="domain" description="ANTAR" evidence="3">
    <location>
        <begin position="143"/>
        <end position="204"/>
    </location>
</feature>
<dbReference type="GO" id="GO:0003723">
    <property type="term" value="F:RNA binding"/>
    <property type="evidence" value="ECO:0007669"/>
    <property type="project" value="InterPro"/>
</dbReference>
<dbReference type="Pfam" id="PF01740">
    <property type="entry name" value="STAS"/>
    <property type="match status" value="1"/>
</dbReference>
<dbReference type="AlphaFoldDB" id="A0A514JUZ9"/>
<accession>A0A514JUZ9</accession>
<dbReference type="PROSITE" id="PS50801">
    <property type="entry name" value="STAS"/>
    <property type="match status" value="1"/>
</dbReference>
<dbReference type="KEGG" id="sast:CD934_22950"/>
<reference evidence="4 5" key="1">
    <citation type="submission" date="2017-07" db="EMBL/GenBank/DDBJ databases">
        <title>The Complete Genome of Streptomyces asterosporus-ZSY.</title>
        <authorList>
            <person name="Zhang S."/>
        </authorList>
    </citation>
    <scope>NUCLEOTIDE SEQUENCE [LARGE SCALE GENOMIC DNA]</scope>
    <source>
        <strain evidence="4 5">DSM 41452</strain>
    </source>
</reference>
<sequence length="232" mass="24980">MTSAASWPLPGRPTPLVIDGRTDADRALLVPRGELVRGCADALAERLARLPAGVARVDLDMSGVHFMDSAGLDFLEVLRDHARRRQVRVTATRWNGQPRRILELAGLDTADPLRPPEPGGGPVPDHGPEPASSAVALERQERLRLLQEEVEQLRQAIASRPVIDQARGILMATHGCSSDEAWHILREASQLSNTKLREVAAAVTAGAAAEGTPPPPEVRTALSRALARRAAR</sequence>
<organism evidence="4 5">
    <name type="scientific">Streptomyces calvus</name>
    <dbReference type="NCBI Taxonomy" id="67282"/>
    <lineage>
        <taxon>Bacteria</taxon>
        <taxon>Bacillati</taxon>
        <taxon>Actinomycetota</taxon>
        <taxon>Actinomycetes</taxon>
        <taxon>Kitasatosporales</taxon>
        <taxon>Streptomycetaceae</taxon>
        <taxon>Streptomyces</taxon>
    </lineage>
</organism>
<protein>
    <recommendedName>
        <fullName evidence="6">ANTAR domain-containing protein</fullName>
    </recommendedName>
</protein>
<dbReference type="InterPro" id="IPR005561">
    <property type="entry name" value="ANTAR"/>
</dbReference>
<dbReference type="RefSeq" id="WP_142233020.1">
    <property type="nucleotide sequence ID" value="NZ_CP022310.1"/>
</dbReference>
<dbReference type="Proteomes" id="UP000316215">
    <property type="component" value="Chromosome"/>
</dbReference>
<dbReference type="SUPFAM" id="SSF52091">
    <property type="entry name" value="SpoIIaa-like"/>
    <property type="match status" value="1"/>
</dbReference>
<dbReference type="InterPro" id="IPR002645">
    <property type="entry name" value="STAS_dom"/>
</dbReference>
<dbReference type="Pfam" id="PF03861">
    <property type="entry name" value="ANTAR"/>
    <property type="match status" value="1"/>
</dbReference>
<feature type="region of interest" description="Disordered" evidence="1">
    <location>
        <begin position="106"/>
        <end position="133"/>
    </location>
</feature>
<dbReference type="Gene3D" id="1.10.10.10">
    <property type="entry name" value="Winged helix-like DNA-binding domain superfamily/Winged helix DNA-binding domain"/>
    <property type="match status" value="1"/>
</dbReference>
<feature type="region of interest" description="Disordered" evidence="1">
    <location>
        <begin position="205"/>
        <end position="232"/>
    </location>
</feature>
<evidence type="ECO:0000313" key="4">
    <source>
        <dbReference type="EMBL" id="QDI71217.1"/>
    </source>
</evidence>
<evidence type="ECO:0000313" key="5">
    <source>
        <dbReference type="Proteomes" id="UP000316215"/>
    </source>
</evidence>
<feature type="domain" description="STAS" evidence="2">
    <location>
        <begin position="33"/>
        <end position="107"/>
    </location>
</feature>
<gene>
    <name evidence="4" type="ORF">CD934_22950</name>
</gene>
<dbReference type="InterPro" id="IPR036513">
    <property type="entry name" value="STAS_dom_sf"/>
</dbReference>
<evidence type="ECO:0000259" key="2">
    <source>
        <dbReference type="PROSITE" id="PS50801"/>
    </source>
</evidence>
<dbReference type="InterPro" id="IPR011006">
    <property type="entry name" value="CheY-like_superfamily"/>
</dbReference>